<feature type="transmembrane region" description="Helical" evidence="1">
    <location>
        <begin position="7"/>
        <end position="26"/>
    </location>
</feature>
<feature type="transmembrane region" description="Helical" evidence="1">
    <location>
        <begin position="32"/>
        <end position="49"/>
    </location>
</feature>
<dbReference type="EMBL" id="CP133720">
    <property type="protein sequence ID" value="WMW79315.1"/>
    <property type="molecule type" value="Genomic_DNA"/>
</dbReference>
<accession>A0ABY9RG87</accession>
<feature type="transmembrane region" description="Helical" evidence="1">
    <location>
        <begin position="101"/>
        <end position="124"/>
    </location>
</feature>
<organism evidence="2 3">
    <name type="scientific">Undibacterium cyanobacteriorum</name>
    <dbReference type="NCBI Taxonomy" id="3073561"/>
    <lineage>
        <taxon>Bacteria</taxon>
        <taxon>Pseudomonadati</taxon>
        <taxon>Pseudomonadota</taxon>
        <taxon>Betaproteobacteria</taxon>
        <taxon>Burkholderiales</taxon>
        <taxon>Oxalobacteraceae</taxon>
        <taxon>Undibacterium</taxon>
    </lineage>
</organism>
<name>A0ABY9RG87_9BURK</name>
<keyword evidence="1" id="KW-0812">Transmembrane</keyword>
<keyword evidence="3" id="KW-1185">Reference proteome</keyword>
<gene>
    <name evidence="2" type="ORF">RF679_11715</name>
</gene>
<sequence>MKLHRNYVVAALIMLVIIVCLILVRYLGNPAPLAFCTPAAGVITFFALLSDRGTSLEANGSNNERLRQTIAAAVIVQYLVLVGIVAHFINGADKLPPVTETMLTSFTTVTSVVIAFYFGASAFVDVKTKSGAEKV</sequence>
<evidence type="ECO:0000313" key="2">
    <source>
        <dbReference type="EMBL" id="WMW79315.1"/>
    </source>
</evidence>
<evidence type="ECO:0000313" key="3">
    <source>
        <dbReference type="Proteomes" id="UP001181355"/>
    </source>
</evidence>
<dbReference type="Proteomes" id="UP001181355">
    <property type="component" value="Chromosome"/>
</dbReference>
<evidence type="ECO:0008006" key="4">
    <source>
        <dbReference type="Google" id="ProtNLM"/>
    </source>
</evidence>
<reference evidence="2" key="1">
    <citation type="submission" date="2023-09" db="EMBL/GenBank/DDBJ databases">
        <title>Undibacterium sp. 20NA77.5 isolated from freshwater.</title>
        <authorList>
            <person name="Le V."/>
            <person name="Ko S.-R."/>
            <person name="Ahn C.-Y."/>
            <person name="Oh H.-M."/>
        </authorList>
    </citation>
    <scope>NUCLEOTIDE SEQUENCE</scope>
    <source>
        <strain evidence="2">20NA77.5</strain>
    </source>
</reference>
<evidence type="ECO:0000256" key="1">
    <source>
        <dbReference type="SAM" id="Phobius"/>
    </source>
</evidence>
<proteinExistence type="predicted"/>
<keyword evidence="1" id="KW-1133">Transmembrane helix</keyword>
<keyword evidence="1" id="KW-0472">Membrane</keyword>
<protein>
    <recommendedName>
        <fullName evidence="4">DUF2178 domain-containing protein</fullName>
    </recommendedName>
</protein>
<dbReference type="RefSeq" id="WP_309480814.1">
    <property type="nucleotide sequence ID" value="NZ_CP133720.1"/>
</dbReference>
<feature type="transmembrane region" description="Helical" evidence="1">
    <location>
        <begin position="70"/>
        <end position="89"/>
    </location>
</feature>